<reference evidence="2 3" key="1">
    <citation type="submission" date="2023-03" db="EMBL/GenBank/DDBJ databases">
        <title>NovoSphingobium album sp. nov. isolated from polycyclic aromatic hydrocarbons- and heavy-metal polluted soil.</title>
        <authorList>
            <person name="Liu Z."/>
            <person name="Wang K."/>
        </authorList>
    </citation>
    <scope>NUCLEOTIDE SEQUENCE [LARGE SCALE GENOMIC DNA]</scope>
    <source>
        <strain evidence="2 3">H3SJ31-1</strain>
    </source>
</reference>
<evidence type="ECO:0000313" key="3">
    <source>
        <dbReference type="Proteomes" id="UP001216253"/>
    </source>
</evidence>
<dbReference type="Gene3D" id="3.20.20.100">
    <property type="entry name" value="NADP-dependent oxidoreductase domain"/>
    <property type="match status" value="1"/>
</dbReference>
<dbReference type="RefSeq" id="WP_275229395.1">
    <property type="nucleotide sequence ID" value="NZ_JARESE010000056.1"/>
</dbReference>
<dbReference type="InterPro" id="IPR050523">
    <property type="entry name" value="AKR_Detox_Biosynth"/>
</dbReference>
<organism evidence="2 3">
    <name type="scientific">Novosphingobium album</name>
    <name type="common">ex Liu et al. 2023</name>
    <dbReference type="NCBI Taxonomy" id="3031130"/>
    <lineage>
        <taxon>Bacteria</taxon>
        <taxon>Pseudomonadati</taxon>
        <taxon>Pseudomonadota</taxon>
        <taxon>Alphaproteobacteria</taxon>
        <taxon>Sphingomonadales</taxon>
        <taxon>Sphingomonadaceae</taxon>
        <taxon>Novosphingobium</taxon>
    </lineage>
</organism>
<protein>
    <submittedName>
        <fullName evidence="2">Aldo/keto reductase</fullName>
    </submittedName>
</protein>
<dbReference type="SUPFAM" id="SSF51430">
    <property type="entry name" value="NAD(P)-linked oxidoreductase"/>
    <property type="match status" value="1"/>
</dbReference>
<feature type="domain" description="NADP-dependent oxidoreductase" evidence="1">
    <location>
        <begin position="16"/>
        <end position="318"/>
    </location>
</feature>
<comment type="caution">
    <text evidence="2">The sequence shown here is derived from an EMBL/GenBank/DDBJ whole genome shotgun (WGS) entry which is preliminary data.</text>
</comment>
<sequence>MQYTQLGSTGLIVSRLALGGSTFTSGDTALGAFYKVGPELADELVGMALDAGVNSFDTADVYASGQSEELLGAALKPHRDRVVLSTKVGNRGAGNREVLHSGLSRRHILWSVDQSLRRLGTDWIDVLIVHRTDPFTPLIEQLEALDAVVRSGKARYIGYSNWPAWLAATALEMQKANGLARFTHGQMYYSLLGRDVERDTLPMMAHHGLGMTVWSPLAYGFLAGRYTSADMARDDNRFAHFDWLRFDRDRAFALLPVMEAIALEAGCSMAQLAIAWLLGRAGVDSVLLGATKAHQLADNLGTAKVALSDDQRARLDAATAIVPLYPGSDWVEEDGLVRKRLGDHRKRLGEHRK</sequence>
<dbReference type="InterPro" id="IPR020471">
    <property type="entry name" value="AKR"/>
</dbReference>
<evidence type="ECO:0000259" key="1">
    <source>
        <dbReference type="Pfam" id="PF00248"/>
    </source>
</evidence>
<proteinExistence type="predicted"/>
<dbReference type="EMBL" id="JARESE010000056">
    <property type="protein sequence ID" value="MDE8653285.1"/>
    <property type="molecule type" value="Genomic_DNA"/>
</dbReference>
<dbReference type="PRINTS" id="PR00069">
    <property type="entry name" value="ALDKETRDTASE"/>
</dbReference>
<gene>
    <name evidence="2" type="ORF">PYV00_16420</name>
</gene>
<accession>A0ABT5WTR6</accession>
<dbReference type="InterPro" id="IPR036812">
    <property type="entry name" value="NAD(P)_OxRdtase_dom_sf"/>
</dbReference>
<dbReference type="Pfam" id="PF00248">
    <property type="entry name" value="Aldo_ket_red"/>
    <property type="match status" value="1"/>
</dbReference>
<name>A0ABT5WTR6_9SPHN</name>
<dbReference type="PANTHER" id="PTHR43364">
    <property type="entry name" value="NADH-SPECIFIC METHYLGLYOXAL REDUCTASE-RELATED"/>
    <property type="match status" value="1"/>
</dbReference>
<dbReference type="Proteomes" id="UP001216253">
    <property type="component" value="Unassembled WGS sequence"/>
</dbReference>
<dbReference type="PANTHER" id="PTHR43364:SF18">
    <property type="entry name" value="OXIDOREDUCTASE"/>
    <property type="match status" value="1"/>
</dbReference>
<evidence type="ECO:0000313" key="2">
    <source>
        <dbReference type="EMBL" id="MDE8653285.1"/>
    </source>
</evidence>
<dbReference type="InterPro" id="IPR023210">
    <property type="entry name" value="NADP_OxRdtase_dom"/>
</dbReference>
<keyword evidence="3" id="KW-1185">Reference proteome</keyword>